<name>A0A928V6K1_9GAMM</name>
<dbReference type="EMBL" id="PRDL01000001">
    <property type="protein sequence ID" value="MBE8718833.1"/>
    <property type="molecule type" value="Genomic_DNA"/>
</dbReference>
<protein>
    <recommendedName>
        <fullName evidence="2">Flagellar assembly protein T middle domain-containing protein</fullName>
    </recommendedName>
</protein>
<proteinExistence type="predicted"/>
<evidence type="ECO:0000313" key="4">
    <source>
        <dbReference type="Proteomes" id="UP000652567"/>
    </source>
</evidence>
<dbReference type="Pfam" id="PF16539">
    <property type="entry name" value="FlgT_M"/>
    <property type="match status" value="1"/>
</dbReference>
<gene>
    <name evidence="3" type="ORF">C4F51_16795</name>
</gene>
<reference evidence="3" key="1">
    <citation type="submission" date="2018-07" db="EMBL/GenBank/DDBJ databases">
        <title>Genome assembly of strain Ka43.</title>
        <authorList>
            <person name="Kukolya J."/>
            <person name="Nagy I."/>
            <person name="Horvath B."/>
            <person name="Toth A."/>
        </authorList>
    </citation>
    <scope>NUCLEOTIDE SEQUENCE</scope>
    <source>
        <strain evidence="3">KB43</strain>
    </source>
</reference>
<dbReference type="InterPro" id="IPR032386">
    <property type="entry name" value="FlgT_M"/>
</dbReference>
<evidence type="ECO:0000259" key="2">
    <source>
        <dbReference type="Pfam" id="PF16539"/>
    </source>
</evidence>
<evidence type="ECO:0000256" key="1">
    <source>
        <dbReference type="SAM" id="SignalP"/>
    </source>
</evidence>
<feature type="signal peptide" evidence="1">
    <location>
        <begin position="1"/>
        <end position="22"/>
    </location>
</feature>
<dbReference type="Gene3D" id="2.40.10.410">
    <property type="entry name" value="FlgT, C-terminal domain"/>
    <property type="match status" value="1"/>
</dbReference>
<accession>A0A928V6K1</accession>
<dbReference type="AlphaFoldDB" id="A0A928V6K1"/>
<keyword evidence="4" id="KW-1185">Reference proteome</keyword>
<comment type="caution">
    <text evidence="3">The sequence shown here is derived from an EMBL/GenBank/DDBJ whole genome shotgun (WGS) entry which is preliminary data.</text>
</comment>
<dbReference type="Gene3D" id="3.40.50.10610">
    <property type="entry name" value="ABC-type transport auxiliary lipoprotein component"/>
    <property type="match status" value="1"/>
</dbReference>
<dbReference type="RefSeq" id="WP_193911717.1">
    <property type="nucleotide sequence ID" value="NZ_PRDL01000001.1"/>
</dbReference>
<evidence type="ECO:0000313" key="3">
    <source>
        <dbReference type="EMBL" id="MBE8718833.1"/>
    </source>
</evidence>
<feature type="domain" description="Flagellar assembly protein T middle" evidence="2">
    <location>
        <begin position="43"/>
        <end position="202"/>
    </location>
</feature>
<feature type="chain" id="PRO_5036953894" description="Flagellar assembly protein T middle domain-containing protein" evidence="1">
    <location>
        <begin position="23"/>
        <end position="327"/>
    </location>
</feature>
<keyword evidence="1" id="KW-0732">Signal</keyword>
<sequence>MSLIKTLLASAFMALLTLPALAADTTIPEQTRAIDPGHCAAVSASRYKKSLIITRFQRVQAASSNAGYLHDIDDALPQWLLEDLATQQISAPASLITPPLEDPQTNSPFELTTVTRQQAAKHRAQLIISGTISDMSMTPTSEYSGLYTRVVNGARDTFNLKSSKDKRQRLFSLYLQLRDGITGELLFDNTYRTTGIWPARRYGDIGFDSTRFRQSDYGEQVWQLLQHARDELVTAIRCQPHVAPVELREGQATLVVHSGANHGLRNGDILNLYQLSQYPITGVYQHYDVRLIRQEIPVQLVEVYPSHSIARIEQRGPLTGRFVAISP</sequence>
<dbReference type="InterPro" id="IPR038165">
    <property type="entry name" value="FlgT_C_sf"/>
</dbReference>
<dbReference type="Proteomes" id="UP000652567">
    <property type="component" value="Unassembled WGS sequence"/>
</dbReference>
<organism evidence="3 4">
    <name type="scientific">Cellvibrio polysaccharolyticus</name>
    <dbReference type="NCBI Taxonomy" id="2082724"/>
    <lineage>
        <taxon>Bacteria</taxon>
        <taxon>Pseudomonadati</taxon>
        <taxon>Pseudomonadota</taxon>
        <taxon>Gammaproteobacteria</taxon>
        <taxon>Cellvibrionales</taxon>
        <taxon>Cellvibrionaceae</taxon>
        <taxon>Cellvibrio</taxon>
    </lineage>
</organism>